<organism evidence="1 2">
    <name type="scientific">Epichloe bromicola</name>
    <dbReference type="NCBI Taxonomy" id="79588"/>
    <lineage>
        <taxon>Eukaryota</taxon>
        <taxon>Fungi</taxon>
        <taxon>Dikarya</taxon>
        <taxon>Ascomycota</taxon>
        <taxon>Pezizomycotina</taxon>
        <taxon>Sordariomycetes</taxon>
        <taxon>Hypocreomycetidae</taxon>
        <taxon>Hypocreales</taxon>
        <taxon>Clavicipitaceae</taxon>
        <taxon>Epichloe</taxon>
    </lineage>
</organism>
<protein>
    <submittedName>
        <fullName evidence="1">Uncharacterized protein</fullName>
    </submittedName>
</protein>
<accession>A0ABQ0CL04</accession>
<evidence type="ECO:0000313" key="2">
    <source>
        <dbReference type="Proteomes" id="UP001562357"/>
    </source>
</evidence>
<dbReference type="Proteomes" id="UP001562357">
    <property type="component" value="Unassembled WGS sequence"/>
</dbReference>
<name>A0ABQ0CL04_9HYPO</name>
<comment type="caution">
    <text evidence="1">The sequence shown here is derived from an EMBL/GenBank/DDBJ whole genome shotgun (WGS) entry which is preliminary data.</text>
</comment>
<evidence type="ECO:0000313" key="1">
    <source>
        <dbReference type="EMBL" id="GAB0134124.1"/>
    </source>
</evidence>
<sequence length="114" mass="12446">MSFASSGTGAFIPYEFQEGEAPSKATKIPRVFSHELAEFMHLNKLAGLVALSLLDGPGDRTNTELLVGSHCTLMMDTEDVLGLDPARIATGWSFQEGEKGVISRKPRHWSTSHE</sequence>
<keyword evidence="2" id="KW-1185">Reference proteome</keyword>
<proteinExistence type="predicted"/>
<reference evidence="2" key="1">
    <citation type="submission" date="2024-06" db="EMBL/GenBank/DDBJ databases">
        <title>Draft Genome Sequences of Epichloe bromicola Strains Isolated from Elymus ciliaris.</title>
        <authorList>
            <consortium name="Epichloe bromicola genome sequencing consortium"/>
            <person name="Miura A."/>
            <person name="Imano S."/>
            <person name="Ashida A."/>
            <person name="Sato I."/>
            <person name="Chiba S."/>
            <person name="Tanaka A."/>
            <person name="Camagna M."/>
            <person name="Takemoto D."/>
        </authorList>
    </citation>
    <scope>NUCLEOTIDE SEQUENCE [LARGE SCALE GENOMIC DNA]</scope>
    <source>
        <strain evidence="2">DP</strain>
    </source>
</reference>
<gene>
    <name evidence="1" type="primary">g2508</name>
    <name evidence="1" type="ORF">EsDP_00002508</name>
</gene>
<dbReference type="EMBL" id="BAAFGZ010000068">
    <property type="protein sequence ID" value="GAB0134124.1"/>
    <property type="molecule type" value="Genomic_DNA"/>
</dbReference>